<reference evidence="3" key="1">
    <citation type="submission" date="2023-02" db="EMBL/GenBank/DDBJ databases">
        <title>Genome of toxic invasive species Heracleum sosnowskyi carries increased number of genes despite the absence of recent whole-genome duplications.</title>
        <authorList>
            <person name="Schelkunov M."/>
            <person name="Shtratnikova V."/>
            <person name="Makarenko M."/>
            <person name="Klepikova A."/>
            <person name="Omelchenko D."/>
            <person name="Novikova G."/>
            <person name="Obukhova E."/>
            <person name="Bogdanov V."/>
            <person name="Penin A."/>
            <person name="Logacheva M."/>
        </authorList>
    </citation>
    <scope>NUCLEOTIDE SEQUENCE</scope>
    <source>
        <strain evidence="3">Hsosn_3</strain>
        <tissue evidence="3">Leaf</tissue>
    </source>
</reference>
<keyword evidence="4" id="KW-1185">Reference proteome</keyword>
<dbReference type="EMBL" id="JAUIZM010000010">
    <property type="protein sequence ID" value="KAK1362635.1"/>
    <property type="molecule type" value="Genomic_DNA"/>
</dbReference>
<dbReference type="Proteomes" id="UP001237642">
    <property type="component" value="Unassembled WGS sequence"/>
</dbReference>
<reference evidence="3" key="2">
    <citation type="submission" date="2023-05" db="EMBL/GenBank/DDBJ databases">
        <authorList>
            <person name="Schelkunov M.I."/>
        </authorList>
    </citation>
    <scope>NUCLEOTIDE SEQUENCE</scope>
    <source>
        <strain evidence="3">Hsosn_3</strain>
        <tissue evidence="3">Leaf</tissue>
    </source>
</reference>
<name>A0AAD8HAR9_9APIA</name>
<dbReference type="Pfam" id="PF05617">
    <property type="entry name" value="Prolamin_like"/>
    <property type="match status" value="1"/>
</dbReference>
<feature type="domain" description="Prolamin-like" evidence="2">
    <location>
        <begin position="58"/>
        <end position="131"/>
    </location>
</feature>
<keyword evidence="1" id="KW-0732">Signal</keyword>
<evidence type="ECO:0000256" key="1">
    <source>
        <dbReference type="ARBA" id="ARBA00022729"/>
    </source>
</evidence>
<dbReference type="InterPro" id="IPR008502">
    <property type="entry name" value="Prolamin-like"/>
</dbReference>
<sequence>MATKSTSLSTMVIFFALAFQIFAPLQLVFSYKNLVPLASSSSSPNDEQLAGLKTFVTKCSENMSRNCGKEIRNELLEIGNVSRFCCGQLVEMGLICHKAMTRLAVELLPPMFNEGETGTVVSNTLRVYNRCAGNINGIVPSPY</sequence>
<protein>
    <recommendedName>
        <fullName evidence="2">Prolamin-like domain-containing protein</fullName>
    </recommendedName>
</protein>
<evidence type="ECO:0000259" key="2">
    <source>
        <dbReference type="Pfam" id="PF05617"/>
    </source>
</evidence>
<evidence type="ECO:0000313" key="4">
    <source>
        <dbReference type="Proteomes" id="UP001237642"/>
    </source>
</evidence>
<proteinExistence type="predicted"/>
<accession>A0AAD8HAR9</accession>
<evidence type="ECO:0000313" key="3">
    <source>
        <dbReference type="EMBL" id="KAK1362635.1"/>
    </source>
</evidence>
<dbReference type="PANTHER" id="PTHR31951:SF22">
    <property type="entry name" value="ECA1 GAMETOGENESIS RELATED FAMILY"/>
    <property type="match status" value="1"/>
</dbReference>
<organism evidence="3 4">
    <name type="scientific">Heracleum sosnowskyi</name>
    <dbReference type="NCBI Taxonomy" id="360622"/>
    <lineage>
        <taxon>Eukaryota</taxon>
        <taxon>Viridiplantae</taxon>
        <taxon>Streptophyta</taxon>
        <taxon>Embryophyta</taxon>
        <taxon>Tracheophyta</taxon>
        <taxon>Spermatophyta</taxon>
        <taxon>Magnoliopsida</taxon>
        <taxon>eudicotyledons</taxon>
        <taxon>Gunneridae</taxon>
        <taxon>Pentapetalae</taxon>
        <taxon>asterids</taxon>
        <taxon>campanulids</taxon>
        <taxon>Apiales</taxon>
        <taxon>Apiaceae</taxon>
        <taxon>Apioideae</taxon>
        <taxon>apioid superclade</taxon>
        <taxon>Tordylieae</taxon>
        <taxon>Tordyliinae</taxon>
        <taxon>Heracleum</taxon>
    </lineage>
</organism>
<dbReference type="PANTHER" id="PTHR31951">
    <property type="entry name" value="BIFUNCTIONAL INHIBITOR/LIPID-TRANSFER PROTEIN/SEED STORAGE 2S ALBUMIN SUPERFAMILY PROTEIN-RELATED"/>
    <property type="match status" value="1"/>
</dbReference>
<gene>
    <name evidence="3" type="ORF">POM88_047109</name>
</gene>
<comment type="caution">
    <text evidence="3">The sequence shown here is derived from an EMBL/GenBank/DDBJ whole genome shotgun (WGS) entry which is preliminary data.</text>
</comment>
<dbReference type="AlphaFoldDB" id="A0AAD8HAR9"/>